<evidence type="ECO:0000313" key="2">
    <source>
        <dbReference type="EMBL" id="CAE7479038.1"/>
    </source>
</evidence>
<feature type="compositionally biased region" description="Basic and acidic residues" evidence="1">
    <location>
        <begin position="473"/>
        <end position="485"/>
    </location>
</feature>
<feature type="compositionally biased region" description="Low complexity" evidence="1">
    <location>
        <begin position="89"/>
        <end position="99"/>
    </location>
</feature>
<sequence>MPQKDAAQDAAPGQPQPPADAGSAPLGGWEPEQEDSRSLEDVEQDLDDLAEDDGGAKERPDGGAEVLVHEPSQIAVPAPDMPDEVHQEAATGAESAAPALGKAALSEAERPEGAAVSSKMADVDRASDRRLRAEDGADAKKEAGESADRVEAEAPIGVLHDVQEHEQQQVRASGEGTAAEVAAGGGDNRTLPEEDKLGDEGTSVKIADADSAPDPRMRGELQRGGDGVSSQEDEATGGDAVDVEAPAVTGDAAVSSKMVDVERASDPRLGAEDGADAKKEDGESADRVEAEAPIGVLHDVQEHEQQQQQQQVRASGEGTAAEVAAGAGSTMPVRDNRTLPEEDRPDDQGVSMNIADADSAPDPRPRRELQRGEGGVSLQEDEATGGDAVDVEAPAVMHGSELPKGQSSGSKEEGGADKELPEPERPGDPTTPEPRPGAEDSAGGVDVEAPATALDTAQGEEGPSDAVVGAATEHGDAEPRQEQGHVKNVPETAGDLA</sequence>
<proteinExistence type="predicted"/>
<reference evidence="2" key="1">
    <citation type="submission" date="2021-02" db="EMBL/GenBank/DDBJ databases">
        <authorList>
            <person name="Dougan E. K."/>
            <person name="Rhodes N."/>
            <person name="Thang M."/>
            <person name="Chan C."/>
        </authorList>
    </citation>
    <scope>NUCLEOTIDE SEQUENCE</scope>
</reference>
<comment type="caution">
    <text evidence="2">The sequence shown here is derived from an EMBL/GenBank/DDBJ whole genome shotgun (WGS) entry which is preliminary data.</text>
</comment>
<feature type="compositionally biased region" description="Basic and acidic residues" evidence="1">
    <location>
        <begin position="410"/>
        <end position="427"/>
    </location>
</feature>
<feature type="compositionally biased region" description="Basic and acidic residues" evidence="1">
    <location>
        <begin position="121"/>
        <end position="152"/>
    </location>
</feature>
<feature type="compositionally biased region" description="Low complexity" evidence="1">
    <location>
        <begin position="172"/>
        <end position="182"/>
    </location>
</feature>
<feature type="compositionally biased region" description="Basic and acidic residues" evidence="1">
    <location>
        <begin position="259"/>
        <end position="290"/>
    </location>
</feature>
<dbReference type="Proteomes" id="UP000604046">
    <property type="component" value="Unassembled WGS sequence"/>
</dbReference>
<accession>A0A812SL06</accession>
<gene>
    <name evidence="2" type="ORF">SNAT2548_LOCUS26906</name>
</gene>
<feature type="compositionally biased region" description="Basic and acidic residues" evidence="1">
    <location>
        <begin position="213"/>
        <end position="223"/>
    </location>
</feature>
<name>A0A812SL06_9DINO</name>
<evidence type="ECO:0000313" key="3">
    <source>
        <dbReference type="Proteomes" id="UP000604046"/>
    </source>
</evidence>
<feature type="region of interest" description="Disordered" evidence="1">
    <location>
        <begin position="1"/>
        <end position="497"/>
    </location>
</feature>
<protein>
    <submittedName>
        <fullName evidence="2">Uncharacterized protein</fullName>
    </submittedName>
</protein>
<evidence type="ECO:0000256" key="1">
    <source>
        <dbReference type="SAM" id="MobiDB-lite"/>
    </source>
</evidence>
<dbReference type="AlphaFoldDB" id="A0A812SL06"/>
<feature type="compositionally biased region" description="Basic and acidic residues" evidence="1">
    <location>
        <begin position="190"/>
        <end position="199"/>
    </location>
</feature>
<feature type="compositionally biased region" description="Acidic residues" evidence="1">
    <location>
        <begin position="41"/>
        <end position="53"/>
    </location>
</feature>
<organism evidence="2 3">
    <name type="scientific">Symbiodinium natans</name>
    <dbReference type="NCBI Taxonomy" id="878477"/>
    <lineage>
        <taxon>Eukaryota</taxon>
        <taxon>Sar</taxon>
        <taxon>Alveolata</taxon>
        <taxon>Dinophyceae</taxon>
        <taxon>Suessiales</taxon>
        <taxon>Symbiodiniaceae</taxon>
        <taxon>Symbiodinium</taxon>
    </lineage>
</organism>
<feature type="compositionally biased region" description="Basic and acidic residues" evidence="1">
    <location>
        <begin position="361"/>
        <end position="371"/>
    </location>
</feature>
<feature type="compositionally biased region" description="Low complexity" evidence="1">
    <location>
        <begin position="1"/>
        <end position="24"/>
    </location>
</feature>
<feature type="compositionally biased region" description="Low complexity" evidence="1">
    <location>
        <begin position="306"/>
        <end position="330"/>
    </location>
</feature>
<keyword evidence="3" id="KW-1185">Reference proteome</keyword>
<dbReference type="EMBL" id="CAJNDS010002446">
    <property type="protein sequence ID" value="CAE7479038.1"/>
    <property type="molecule type" value="Genomic_DNA"/>
</dbReference>